<proteinExistence type="predicted"/>
<accession>A0A7J6SZX1</accession>
<gene>
    <name evidence="2" type="ORF">FOZ62_001484</name>
</gene>
<comment type="caution">
    <text evidence="2">The sequence shown here is derived from an EMBL/GenBank/DDBJ whole genome shotgun (WGS) entry which is preliminary data.</text>
</comment>
<protein>
    <submittedName>
        <fullName evidence="2">Uncharacterized protein</fullName>
    </submittedName>
</protein>
<evidence type="ECO:0000256" key="1">
    <source>
        <dbReference type="SAM" id="MobiDB-lite"/>
    </source>
</evidence>
<dbReference type="EMBL" id="JABANM010011083">
    <property type="protein sequence ID" value="KAF4738267.1"/>
    <property type="molecule type" value="Genomic_DNA"/>
</dbReference>
<dbReference type="Proteomes" id="UP000574390">
    <property type="component" value="Unassembled WGS sequence"/>
</dbReference>
<name>A0A7J6SZX1_PEROL</name>
<dbReference type="AlphaFoldDB" id="A0A7J6SZX1"/>
<sequence>MMGIFGAGDEPAGDDDDVMSCMDDDKSEDTMLNDIIETIEYYHTLTVKNGDNSTTRVGKEAITSWLLLWSLYTAKQTAYQFTTLLPPSPPRQTCEGGWLDIGKRLRWAYCNIPAYRTLLATLRWLRQIQSDDEVDSSMVNDKENNNNNPIHGGVLKALFDILRTDGDDAAIRTLAHQPSGDMYRALELAAVMGAPTLEDGAAADDGSELYMDWTEKAMNNTTTSIDNSQDGRQEQQRRTAADVIHPVPSRRLLVKEGALAQLSGGATREEKEGTLSDDERAWLGIYHFARYLSADVSSLLSTKDCWLGTSMKMRASSSSSTGRNPITTTSRRSSGSSRGRDNTTTVTWVDDITVDKTNTYDRRLRSIQWIKLHCLKEWATELILEGLFPATHRPRENAGKSVFGSLGYLKGWWDALLRAHDNNDDVMAKEIGARFNTAIQEGLLQVMMDTDDDDSDDTGVMHVYRKSQEAWLAAMSSTSPRLSSRILDALTKPLILLWDWLNNEDRSRQEEAL</sequence>
<evidence type="ECO:0000313" key="3">
    <source>
        <dbReference type="Proteomes" id="UP000574390"/>
    </source>
</evidence>
<feature type="compositionally biased region" description="Low complexity" evidence="1">
    <location>
        <begin position="327"/>
        <end position="342"/>
    </location>
</feature>
<feature type="non-terminal residue" evidence="2">
    <location>
        <position position="1"/>
    </location>
</feature>
<evidence type="ECO:0000313" key="2">
    <source>
        <dbReference type="EMBL" id="KAF4738267.1"/>
    </source>
</evidence>
<reference evidence="2 3" key="1">
    <citation type="submission" date="2020-04" db="EMBL/GenBank/DDBJ databases">
        <title>Perkinsus olseni comparative genomics.</title>
        <authorList>
            <person name="Bogema D.R."/>
        </authorList>
    </citation>
    <scope>NUCLEOTIDE SEQUENCE [LARGE SCALE GENOMIC DNA]</scope>
    <source>
        <strain evidence="2">ATCC PRA-205</strain>
    </source>
</reference>
<organism evidence="2 3">
    <name type="scientific">Perkinsus olseni</name>
    <name type="common">Perkinsus atlanticus</name>
    <dbReference type="NCBI Taxonomy" id="32597"/>
    <lineage>
        <taxon>Eukaryota</taxon>
        <taxon>Sar</taxon>
        <taxon>Alveolata</taxon>
        <taxon>Perkinsozoa</taxon>
        <taxon>Perkinsea</taxon>
        <taxon>Perkinsida</taxon>
        <taxon>Perkinsidae</taxon>
        <taxon>Perkinsus</taxon>
    </lineage>
</organism>
<feature type="region of interest" description="Disordered" evidence="1">
    <location>
        <begin position="314"/>
        <end position="342"/>
    </location>
</feature>